<dbReference type="EMBL" id="DF968183">
    <property type="protein sequence ID" value="GAP45198.1"/>
    <property type="molecule type" value="Genomic_DNA"/>
</dbReference>
<keyword evidence="6" id="KW-1185">Reference proteome</keyword>
<gene>
    <name evidence="5" type="ORF">TBC1_121019</name>
</gene>
<dbReference type="AlphaFoldDB" id="A0A0S7C4V3"/>
<dbReference type="InterPro" id="IPR036127">
    <property type="entry name" value="CcmE-like_sf"/>
</dbReference>
<dbReference type="InterPro" id="IPR012340">
    <property type="entry name" value="NA-bd_OB-fold"/>
</dbReference>
<evidence type="ECO:0000313" key="5">
    <source>
        <dbReference type="EMBL" id="GAP45198.1"/>
    </source>
</evidence>
<proteinExistence type="predicted"/>
<evidence type="ECO:0000256" key="1">
    <source>
        <dbReference type="ARBA" id="ARBA00004370"/>
    </source>
</evidence>
<evidence type="ECO:0000256" key="3">
    <source>
        <dbReference type="ARBA" id="ARBA00022748"/>
    </source>
</evidence>
<dbReference type="GO" id="GO:0020037">
    <property type="term" value="F:heme binding"/>
    <property type="evidence" value="ECO:0007669"/>
    <property type="project" value="InterPro"/>
</dbReference>
<protein>
    <submittedName>
        <fullName evidence="5">CcmE</fullName>
    </submittedName>
</protein>
<dbReference type="GO" id="GO:0017003">
    <property type="term" value="P:protein-heme linkage"/>
    <property type="evidence" value="ECO:0007669"/>
    <property type="project" value="InterPro"/>
</dbReference>
<keyword evidence="3" id="KW-0201">Cytochrome c-type biogenesis</keyword>
<evidence type="ECO:0000256" key="2">
    <source>
        <dbReference type="ARBA" id="ARBA00022617"/>
    </source>
</evidence>
<organism evidence="5">
    <name type="scientific">Lentimicrobium saccharophilum</name>
    <dbReference type="NCBI Taxonomy" id="1678841"/>
    <lineage>
        <taxon>Bacteria</taxon>
        <taxon>Pseudomonadati</taxon>
        <taxon>Bacteroidota</taxon>
        <taxon>Bacteroidia</taxon>
        <taxon>Bacteroidales</taxon>
        <taxon>Lentimicrobiaceae</taxon>
        <taxon>Lentimicrobium</taxon>
    </lineage>
</organism>
<keyword evidence="2" id="KW-0408">Iron</keyword>
<dbReference type="InterPro" id="IPR004329">
    <property type="entry name" value="CcmE"/>
</dbReference>
<dbReference type="GO" id="GO:0005886">
    <property type="term" value="C:plasma membrane"/>
    <property type="evidence" value="ECO:0007669"/>
    <property type="project" value="InterPro"/>
</dbReference>
<dbReference type="Gene3D" id="2.40.50.140">
    <property type="entry name" value="Nucleic acid-binding proteins"/>
    <property type="match status" value="1"/>
</dbReference>
<dbReference type="STRING" id="1678841.TBC1_121019"/>
<sequence>MKKIHILALIVVVAAIGVVMSLSMNSSTYAGFTEAGEHPGREYHVIGTLSPDRPLEYDAMKDANSFSFYMLDNEGKEMLVKYSDTKPQDFEKLDQLVVIGKMKDGYFAAHKMNLKCPSKYNSDQVPEGFESTSYTGQE</sequence>
<evidence type="ECO:0000256" key="4">
    <source>
        <dbReference type="ARBA" id="ARBA00023136"/>
    </source>
</evidence>
<comment type="subcellular location">
    <subcellularLocation>
        <location evidence="1">Membrane</location>
    </subcellularLocation>
</comment>
<keyword evidence="4" id="KW-0472">Membrane</keyword>
<keyword evidence="2" id="KW-0479">Metal-binding</keyword>
<keyword evidence="2" id="KW-0349">Heme</keyword>
<dbReference type="SUPFAM" id="SSF82093">
    <property type="entry name" value="Heme chaperone CcmE"/>
    <property type="match status" value="1"/>
</dbReference>
<accession>A0A0S7C4V3</accession>
<dbReference type="RefSeq" id="WP_062045386.1">
    <property type="nucleotide sequence ID" value="NZ_DF968183.1"/>
</dbReference>
<dbReference type="GO" id="GO:0017004">
    <property type="term" value="P:cytochrome complex assembly"/>
    <property type="evidence" value="ECO:0007669"/>
    <property type="project" value="UniProtKB-KW"/>
</dbReference>
<dbReference type="OrthoDB" id="1524250at2"/>
<name>A0A0S7C4V3_9BACT</name>
<dbReference type="Proteomes" id="UP000053091">
    <property type="component" value="Unassembled WGS sequence"/>
</dbReference>
<reference evidence="5" key="1">
    <citation type="journal article" date="2015" name="Genome Announc.">
        <title>Draft Genome Sequence of Bacteroidales Strain TBC1, a Novel Isolate from a Methanogenic Wastewater Treatment System.</title>
        <authorList>
            <person name="Tourlousse D.M."/>
            <person name="Matsuura N."/>
            <person name="Sun L."/>
            <person name="Toyonaga M."/>
            <person name="Kuroda K."/>
            <person name="Ohashi A."/>
            <person name="Cruz R."/>
            <person name="Yamaguchi T."/>
            <person name="Sekiguchi Y."/>
        </authorList>
    </citation>
    <scope>NUCLEOTIDE SEQUENCE [LARGE SCALE GENOMIC DNA]</scope>
    <source>
        <strain evidence="5">TBC1</strain>
    </source>
</reference>
<dbReference type="Pfam" id="PF03100">
    <property type="entry name" value="CcmE"/>
    <property type="match status" value="1"/>
</dbReference>
<evidence type="ECO:0000313" key="6">
    <source>
        <dbReference type="Proteomes" id="UP000053091"/>
    </source>
</evidence>